<proteinExistence type="predicted"/>
<evidence type="ECO:0000313" key="2">
    <source>
        <dbReference type="EMBL" id="EPE03773.1"/>
    </source>
</evidence>
<keyword evidence="3" id="KW-1185">Reference proteome</keyword>
<protein>
    <submittedName>
        <fullName evidence="2">Uncharacterized protein</fullName>
    </submittedName>
</protein>
<feature type="compositionally biased region" description="Polar residues" evidence="1">
    <location>
        <begin position="128"/>
        <end position="139"/>
    </location>
</feature>
<dbReference type="EMBL" id="KE148165">
    <property type="protein sequence ID" value="EPE03773.1"/>
    <property type="molecule type" value="Genomic_DNA"/>
</dbReference>
<dbReference type="HOGENOM" id="CLU_1704767_0_0_1"/>
<name>S3CBZ6_OPHP1</name>
<dbReference type="Proteomes" id="UP000016923">
    <property type="component" value="Unassembled WGS sequence"/>
</dbReference>
<dbReference type="AlphaFoldDB" id="S3CBZ6"/>
<feature type="region of interest" description="Disordered" evidence="1">
    <location>
        <begin position="115"/>
        <end position="139"/>
    </location>
</feature>
<accession>S3CBZ6</accession>
<evidence type="ECO:0000313" key="3">
    <source>
        <dbReference type="Proteomes" id="UP000016923"/>
    </source>
</evidence>
<evidence type="ECO:0000256" key="1">
    <source>
        <dbReference type="SAM" id="MobiDB-lite"/>
    </source>
</evidence>
<sequence>MRSKVVWVCVTLAVPLEDEENKMHAMRQLRPINVGCMHRGHRILNTHQRRDQGDSRRWTARYQLRIGLTLIRVLGQTKPGMEPTTGRCSSTTLVILQSLAIKGPTTYQKLGTIHGAQRQGEPEGSECETANSPQQSTGISDRGFLTRLYKPIFI</sequence>
<organism evidence="2 3">
    <name type="scientific">Ophiostoma piceae (strain UAMH 11346)</name>
    <name type="common">Sap stain fungus</name>
    <dbReference type="NCBI Taxonomy" id="1262450"/>
    <lineage>
        <taxon>Eukaryota</taxon>
        <taxon>Fungi</taxon>
        <taxon>Dikarya</taxon>
        <taxon>Ascomycota</taxon>
        <taxon>Pezizomycotina</taxon>
        <taxon>Sordariomycetes</taxon>
        <taxon>Sordariomycetidae</taxon>
        <taxon>Ophiostomatales</taxon>
        <taxon>Ophiostomataceae</taxon>
        <taxon>Ophiostoma</taxon>
    </lineage>
</organism>
<dbReference type="VEuPathDB" id="FungiDB:F503_06479"/>
<reference evidence="2 3" key="1">
    <citation type="journal article" date="2013" name="BMC Genomics">
        <title>The genome and transcriptome of the pine saprophyte Ophiostoma piceae, and a comparison with the bark beetle-associated pine pathogen Grosmannia clavigera.</title>
        <authorList>
            <person name="Haridas S."/>
            <person name="Wang Y."/>
            <person name="Lim L."/>
            <person name="Massoumi Alamouti S."/>
            <person name="Jackman S."/>
            <person name="Docking R."/>
            <person name="Robertson G."/>
            <person name="Birol I."/>
            <person name="Bohlmann J."/>
            <person name="Breuil C."/>
        </authorList>
    </citation>
    <scope>NUCLEOTIDE SEQUENCE [LARGE SCALE GENOMIC DNA]</scope>
    <source>
        <strain evidence="2 3">UAMH 11346</strain>
    </source>
</reference>
<gene>
    <name evidence="2" type="ORF">F503_06479</name>
</gene>